<dbReference type="Proteomes" id="UP000177876">
    <property type="component" value="Unassembled WGS sequence"/>
</dbReference>
<dbReference type="Pfam" id="PF02627">
    <property type="entry name" value="CMD"/>
    <property type="match status" value="1"/>
</dbReference>
<comment type="caution">
    <text evidence="2">The sequence shown here is derived from an EMBL/GenBank/DDBJ whole genome shotgun (WGS) entry which is preliminary data.</text>
</comment>
<dbReference type="InterPro" id="IPR029032">
    <property type="entry name" value="AhpD-like"/>
</dbReference>
<dbReference type="SUPFAM" id="SSF69118">
    <property type="entry name" value="AhpD-like"/>
    <property type="match status" value="1"/>
</dbReference>
<name>A0A1F2WMV1_9ACTN</name>
<sequence>MLKGGEKMLMKREMIEMFFSFENAAVASGHLDVKTKELIAIACSIMADCLPCLEHHYKMAAQNGVTVDEAKEAIAVAVAISAGNKIGKFSIKAAELFKETV</sequence>
<dbReference type="PANTHER" id="PTHR33930:SF8">
    <property type="entry name" value="4-CARBOXYMUCONOLACTONE DECARBOXYLASE"/>
    <property type="match status" value="1"/>
</dbReference>
<dbReference type="Gene3D" id="1.20.1290.10">
    <property type="entry name" value="AhpD-like"/>
    <property type="match status" value="1"/>
</dbReference>
<dbReference type="EMBL" id="MELK01000025">
    <property type="protein sequence ID" value="OFW58191.1"/>
    <property type="molecule type" value="Genomic_DNA"/>
</dbReference>
<dbReference type="AlphaFoldDB" id="A0A1F2WMV1"/>
<dbReference type="NCBIfam" id="TIGR00778">
    <property type="entry name" value="ahpD_dom"/>
    <property type="match status" value="1"/>
</dbReference>
<accession>A0A1F2WMV1</accession>
<dbReference type="GO" id="GO:0051920">
    <property type="term" value="F:peroxiredoxin activity"/>
    <property type="evidence" value="ECO:0007669"/>
    <property type="project" value="InterPro"/>
</dbReference>
<organism evidence="2 3">
    <name type="scientific">Candidatus Solincola sediminis</name>
    <dbReference type="NCBI Taxonomy" id="1797199"/>
    <lineage>
        <taxon>Bacteria</taxon>
        <taxon>Bacillati</taxon>
        <taxon>Actinomycetota</taxon>
        <taxon>Candidatus Geothermincolia</taxon>
        <taxon>Candidatus Geothermincolales</taxon>
        <taxon>Candidatus Geothermincolaceae</taxon>
        <taxon>Candidatus Solincola</taxon>
    </lineage>
</organism>
<protein>
    <recommendedName>
        <fullName evidence="1">Carboxymuconolactone decarboxylase-like domain-containing protein</fullName>
    </recommendedName>
</protein>
<reference evidence="2 3" key="1">
    <citation type="journal article" date="2016" name="Nat. Commun.">
        <title>Thousands of microbial genomes shed light on interconnected biogeochemical processes in an aquifer system.</title>
        <authorList>
            <person name="Anantharaman K."/>
            <person name="Brown C.T."/>
            <person name="Hug L.A."/>
            <person name="Sharon I."/>
            <person name="Castelle C.J."/>
            <person name="Probst A.J."/>
            <person name="Thomas B.C."/>
            <person name="Singh A."/>
            <person name="Wilkins M.J."/>
            <person name="Karaoz U."/>
            <person name="Brodie E.L."/>
            <person name="Williams K.H."/>
            <person name="Hubbard S.S."/>
            <person name="Banfield J.F."/>
        </authorList>
    </citation>
    <scope>NUCLEOTIDE SEQUENCE [LARGE SCALE GENOMIC DNA]</scope>
</reference>
<evidence type="ECO:0000313" key="2">
    <source>
        <dbReference type="EMBL" id="OFW58191.1"/>
    </source>
</evidence>
<proteinExistence type="predicted"/>
<dbReference type="PANTHER" id="PTHR33930">
    <property type="entry name" value="ALKYL HYDROPEROXIDE REDUCTASE AHPD"/>
    <property type="match status" value="1"/>
</dbReference>
<gene>
    <name evidence="2" type="ORF">A2Y75_08510</name>
</gene>
<evidence type="ECO:0000313" key="3">
    <source>
        <dbReference type="Proteomes" id="UP000177876"/>
    </source>
</evidence>
<feature type="domain" description="Carboxymuconolactone decarboxylase-like" evidence="1">
    <location>
        <begin position="14"/>
        <end position="86"/>
    </location>
</feature>
<dbReference type="InterPro" id="IPR004675">
    <property type="entry name" value="AhpD_core"/>
</dbReference>
<dbReference type="STRING" id="1797197.A2Y75_08510"/>
<evidence type="ECO:0000259" key="1">
    <source>
        <dbReference type="Pfam" id="PF02627"/>
    </source>
</evidence>
<dbReference type="InterPro" id="IPR003779">
    <property type="entry name" value="CMD-like"/>
</dbReference>